<accession>A0A0C9XMG6</accession>
<name>A0A0C9XMG6_9AGAM</name>
<organism evidence="1 2">
    <name type="scientific">Pisolithus microcarpus 441</name>
    <dbReference type="NCBI Taxonomy" id="765257"/>
    <lineage>
        <taxon>Eukaryota</taxon>
        <taxon>Fungi</taxon>
        <taxon>Dikarya</taxon>
        <taxon>Basidiomycota</taxon>
        <taxon>Agaricomycotina</taxon>
        <taxon>Agaricomycetes</taxon>
        <taxon>Agaricomycetidae</taxon>
        <taxon>Boletales</taxon>
        <taxon>Sclerodermatineae</taxon>
        <taxon>Pisolithaceae</taxon>
        <taxon>Pisolithus</taxon>
    </lineage>
</organism>
<evidence type="ECO:0000313" key="1">
    <source>
        <dbReference type="EMBL" id="KIK13540.1"/>
    </source>
</evidence>
<dbReference type="HOGENOM" id="CLU_2661313_0_0_1"/>
<evidence type="ECO:0000313" key="2">
    <source>
        <dbReference type="Proteomes" id="UP000054018"/>
    </source>
</evidence>
<feature type="non-terminal residue" evidence="1">
    <location>
        <position position="76"/>
    </location>
</feature>
<proteinExistence type="predicted"/>
<reference evidence="2" key="2">
    <citation type="submission" date="2015-01" db="EMBL/GenBank/DDBJ databases">
        <title>Evolutionary Origins and Diversification of the Mycorrhizal Mutualists.</title>
        <authorList>
            <consortium name="DOE Joint Genome Institute"/>
            <consortium name="Mycorrhizal Genomics Consortium"/>
            <person name="Kohler A."/>
            <person name="Kuo A."/>
            <person name="Nagy L.G."/>
            <person name="Floudas D."/>
            <person name="Copeland A."/>
            <person name="Barry K.W."/>
            <person name="Cichocki N."/>
            <person name="Veneault-Fourrey C."/>
            <person name="LaButti K."/>
            <person name="Lindquist E.A."/>
            <person name="Lipzen A."/>
            <person name="Lundell T."/>
            <person name="Morin E."/>
            <person name="Murat C."/>
            <person name="Riley R."/>
            <person name="Ohm R."/>
            <person name="Sun H."/>
            <person name="Tunlid A."/>
            <person name="Henrissat B."/>
            <person name="Grigoriev I.V."/>
            <person name="Hibbett D.S."/>
            <person name="Martin F."/>
        </authorList>
    </citation>
    <scope>NUCLEOTIDE SEQUENCE [LARGE SCALE GENOMIC DNA]</scope>
    <source>
        <strain evidence="2">441</strain>
    </source>
</reference>
<keyword evidence="2" id="KW-1185">Reference proteome</keyword>
<protein>
    <submittedName>
        <fullName evidence="1">Uncharacterized protein</fullName>
    </submittedName>
</protein>
<dbReference type="AlphaFoldDB" id="A0A0C9XMG6"/>
<gene>
    <name evidence="1" type="ORF">PISMIDRAFT_688624</name>
</gene>
<reference evidence="1 2" key="1">
    <citation type="submission" date="2014-04" db="EMBL/GenBank/DDBJ databases">
        <authorList>
            <consortium name="DOE Joint Genome Institute"/>
            <person name="Kuo A."/>
            <person name="Kohler A."/>
            <person name="Costa M.D."/>
            <person name="Nagy L.G."/>
            <person name="Floudas D."/>
            <person name="Copeland A."/>
            <person name="Barry K.W."/>
            <person name="Cichocki N."/>
            <person name="Veneault-Fourrey C."/>
            <person name="LaButti K."/>
            <person name="Lindquist E.A."/>
            <person name="Lipzen A."/>
            <person name="Lundell T."/>
            <person name="Morin E."/>
            <person name="Murat C."/>
            <person name="Sun H."/>
            <person name="Tunlid A."/>
            <person name="Henrissat B."/>
            <person name="Grigoriev I.V."/>
            <person name="Hibbett D.S."/>
            <person name="Martin F."/>
            <person name="Nordberg H.P."/>
            <person name="Cantor M.N."/>
            <person name="Hua S.X."/>
        </authorList>
    </citation>
    <scope>NUCLEOTIDE SEQUENCE [LARGE SCALE GENOMIC DNA]</scope>
    <source>
        <strain evidence="1 2">441</strain>
    </source>
</reference>
<dbReference type="EMBL" id="KN833989">
    <property type="protein sequence ID" value="KIK13540.1"/>
    <property type="molecule type" value="Genomic_DNA"/>
</dbReference>
<sequence length="76" mass="8965">MRLAILDADLAVFRYTWIERIVQAAARLTRPTCVDHGFPSLLPSARFACHNIDPKKPYYRYADIGHMPMWWIFRGR</sequence>
<dbReference type="Proteomes" id="UP000054018">
    <property type="component" value="Unassembled WGS sequence"/>
</dbReference>